<dbReference type="InterPro" id="IPR031803">
    <property type="entry name" value="BAT_GAF/HTH-assoc"/>
</dbReference>
<feature type="domain" description="GAF" evidence="4">
    <location>
        <begin position="157"/>
        <end position="292"/>
    </location>
</feature>
<dbReference type="InterPro" id="IPR003018">
    <property type="entry name" value="GAF"/>
</dbReference>
<dbReference type="EMBL" id="JBHSXQ010000001">
    <property type="protein sequence ID" value="MFC6903622.1"/>
    <property type="molecule type" value="Genomic_DNA"/>
</dbReference>
<dbReference type="Gene3D" id="1.10.10.10">
    <property type="entry name" value="Winged helix-like DNA-binding domain superfamily/Winged helix DNA-binding domain"/>
    <property type="match status" value="1"/>
</dbReference>
<evidence type="ECO:0000259" key="3">
    <source>
        <dbReference type="Pfam" id="PF04967"/>
    </source>
</evidence>
<dbReference type="InterPro" id="IPR013324">
    <property type="entry name" value="RNA_pol_sigma_r3/r4-like"/>
</dbReference>
<proteinExistence type="predicted"/>
<dbReference type="Pfam" id="PF15915">
    <property type="entry name" value="BAT"/>
    <property type="match status" value="1"/>
</dbReference>
<evidence type="ECO:0000256" key="1">
    <source>
        <dbReference type="ARBA" id="ARBA00023015"/>
    </source>
</evidence>
<dbReference type="InterPro" id="IPR007050">
    <property type="entry name" value="HTH_bacterioopsin"/>
</dbReference>
<accession>A0ABD5V1R7</accession>
<dbReference type="Proteomes" id="UP001596312">
    <property type="component" value="Unassembled WGS sequence"/>
</dbReference>
<dbReference type="SUPFAM" id="SSF55781">
    <property type="entry name" value="GAF domain-like"/>
    <property type="match status" value="1"/>
</dbReference>
<keyword evidence="1" id="KW-0805">Transcription regulation</keyword>
<dbReference type="Pfam" id="PF04967">
    <property type="entry name" value="HTH_10"/>
    <property type="match status" value="1"/>
</dbReference>
<dbReference type="AlphaFoldDB" id="A0ABD5V1R7"/>
<dbReference type="PANTHER" id="PTHR34236">
    <property type="entry name" value="DIMETHYL SULFOXIDE REDUCTASE TRANSCRIPTIONAL ACTIVATOR"/>
    <property type="match status" value="1"/>
</dbReference>
<keyword evidence="2" id="KW-0804">Transcription</keyword>
<keyword evidence="7" id="KW-1185">Reference proteome</keyword>
<dbReference type="RefSeq" id="WP_340602114.1">
    <property type="nucleotide sequence ID" value="NZ_JBBMXV010000001.1"/>
</dbReference>
<dbReference type="InterPro" id="IPR029016">
    <property type="entry name" value="GAF-like_dom_sf"/>
</dbReference>
<organism evidence="6 7">
    <name type="scientific">Halalkalicoccus tibetensis</name>
    <dbReference type="NCBI Taxonomy" id="175632"/>
    <lineage>
        <taxon>Archaea</taxon>
        <taxon>Methanobacteriati</taxon>
        <taxon>Methanobacteriota</taxon>
        <taxon>Stenosarchaea group</taxon>
        <taxon>Halobacteria</taxon>
        <taxon>Halobacteriales</taxon>
        <taxon>Halococcaceae</taxon>
        <taxon>Halalkalicoccus</taxon>
    </lineage>
</organism>
<dbReference type="InterPro" id="IPR036388">
    <property type="entry name" value="WH-like_DNA-bd_sf"/>
</dbReference>
<dbReference type="SUPFAM" id="SSF88659">
    <property type="entry name" value="Sigma3 and sigma4 domains of RNA polymerase sigma factors"/>
    <property type="match status" value="1"/>
</dbReference>
<gene>
    <name evidence="6" type="ORF">ACFQGH_00240</name>
</gene>
<dbReference type="Gene3D" id="3.30.450.40">
    <property type="match status" value="1"/>
</dbReference>
<reference evidence="6 7" key="1">
    <citation type="journal article" date="2019" name="Int. J. Syst. Evol. Microbiol.">
        <title>The Global Catalogue of Microorganisms (GCM) 10K type strain sequencing project: providing services to taxonomists for standard genome sequencing and annotation.</title>
        <authorList>
            <consortium name="The Broad Institute Genomics Platform"/>
            <consortium name="The Broad Institute Genome Sequencing Center for Infectious Disease"/>
            <person name="Wu L."/>
            <person name="Ma J."/>
        </authorList>
    </citation>
    <scope>NUCLEOTIDE SEQUENCE [LARGE SCALE GENOMIC DNA]</scope>
    <source>
        <strain evidence="6 7">CGMCC 1.3240</strain>
    </source>
</reference>
<feature type="domain" description="HTH bat-type" evidence="3">
    <location>
        <begin position="461"/>
        <end position="512"/>
    </location>
</feature>
<dbReference type="PANTHER" id="PTHR34236:SF1">
    <property type="entry name" value="DIMETHYL SULFOXIDE REDUCTASE TRANSCRIPTIONAL ACTIVATOR"/>
    <property type="match status" value="1"/>
</dbReference>
<sequence length="522" mass="56887">MAEILLLIDREENRRLLDEWLSDGHEVVGSIPDDIRSPDLCIMDQCSLQRHEAALASRKDAVEPVFLPFLLVVSRQQLGEISTEVWSRVDAVVQEGVDELITAPVKKTELHGRIESLLRTRELSLDLRDRNDELRTLNHINAAIRSVNGALVTAVTREGIEREVCEQLAEAPPYRFAWIGERAVTGGAIEPRTAAGVEEGYLDAPVRLDGTEPTGAALADGEARFVRPDRADGEWGGAALEREYRAVAAIPLTYGETVYGVLGVYSDREGAFSDGERAVLEELGGTIGHAIDAARSKRALFADTVTELRFGFDGTPAPLVALSNDGHDVSFEGTVADNDGDLLEFYGIEGFDEAVRDRLADDPAIGGLRVVGDDDGATLVELRVADSLLAEFADQGATVESLEISGGECRVVVTLSRSVAVRTVVEGILAGHPDGELRAQRQVERSGTTRRAFRAALETNLTERQREVLRAAYLSGFFGWPRESTGEEVAESLGITPSTLHQHLRVAERKLLDAFFDHETNA</sequence>
<evidence type="ECO:0000256" key="2">
    <source>
        <dbReference type="ARBA" id="ARBA00023163"/>
    </source>
</evidence>
<dbReference type="Pfam" id="PF13185">
    <property type="entry name" value="GAF_2"/>
    <property type="match status" value="1"/>
</dbReference>
<evidence type="ECO:0000313" key="6">
    <source>
        <dbReference type="EMBL" id="MFC6903622.1"/>
    </source>
</evidence>
<name>A0ABD5V1R7_9EURY</name>
<evidence type="ECO:0000259" key="5">
    <source>
        <dbReference type="Pfam" id="PF15915"/>
    </source>
</evidence>
<evidence type="ECO:0000313" key="7">
    <source>
        <dbReference type="Proteomes" id="UP001596312"/>
    </source>
</evidence>
<protein>
    <submittedName>
        <fullName evidence="6">Bacterio-opsin activator domain-containing protein</fullName>
    </submittedName>
</protein>
<evidence type="ECO:0000259" key="4">
    <source>
        <dbReference type="Pfam" id="PF13185"/>
    </source>
</evidence>
<comment type="caution">
    <text evidence="6">The sequence shown here is derived from an EMBL/GenBank/DDBJ whole genome shotgun (WGS) entry which is preliminary data.</text>
</comment>
<feature type="domain" description="Bacterioopsin transcriptional activator GAF and HTH associated" evidence="5">
    <location>
        <begin position="303"/>
        <end position="455"/>
    </location>
</feature>